<feature type="compositionally biased region" description="Low complexity" evidence="1">
    <location>
        <begin position="91"/>
        <end position="108"/>
    </location>
</feature>
<dbReference type="EMBL" id="BMAO01008359">
    <property type="protein sequence ID" value="GFR22752.1"/>
    <property type="molecule type" value="Genomic_DNA"/>
</dbReference>
<feature type="region of interest" description="Disordered" evidence="1">
    <location>
        <begin position="32"/>
        <end position="219"/>
    </location>
</feature>
<evidence type="ECO:0000313" key="3">
    <source>
        <dbReference type="Proteomes" id="UP000887116"/>
    </source>
</evidence>
<evidence type="ECO:0000313" key="2">
    <source>
        <dbReference type="EMBL" id="GFR22752.1"/>
    </source>
</evidence>
<feature type="compositionally biased region" description="Polar residues" evidence="1">
    <location>
        <begin position="74"/>
        <end position="87"/>
    </location>
</feature>
<accession>A0A8X6LW13</accession>
<keyword evidence="3" id="KW-1185">Reference proteome</keyword>
<gene>
    <name evidence="2" type="primary">NETO2_1</name>
    <name evidence="2" type="ORF">TNCT_363701</name>
</gene>
<reference evidence="2" key="1">
    <citation type="submission" date="2020-07" db="EMBL/GenBank/DDBJ databases">
        <title>Multicomponent nature underlies the extraordinary mechanical properties of spider dragline silk.</title>
        <authorList>
            <person name="Kono N."/>
            <person name="Nakamura H."/>
            <person name="Mori M."/>
            <person name="Yoshida Y."/>
            <person name="Ohtoshi R."/>
            <person name="Malay A.D."/>
            <person name="Moran D.A.P."/>
            <person name="Tomita M."/>
            <person name="Numata K."/>
            <person name="Arakawa K."/>
        </authorList>
    </citation>
    <scope>NUCLEOTIDE SEQUENCE</scope>
</reference>
<dbReference type="AlphaFoldDB" id="A0A8X6LW13"/>
<dbReference type="Proteomes" id="UP000887116">
    <property type="component" value="Unassembled WGS sequence"/>
</dbReference>
<name>A0A8X6LW13_TRICU</name>
<organism evidence="2 3">
    <name type="scientific">Trichonephila clavata</name>
    <name type="common">Joro spider</name>
    <name type="synonym">Nephila clavata</name>
    <dbReference type="NCBI Taxonomy" id="2740835"/>
    <lineage>
        <taxon>Eukaryota</taxon>
        <taxon>Metazoa</taxon>
        <taxon>Ecdysozoa</taxon>
        <taxon>Arthropoda</taxon>
        <taxon>Chelicerata</taxon>
        <taxon>Arachnida</taxon>
        <taxon>Araneae</taxon>
        <taxon>Araneomorphae</taxon>
        <taxon>Entelegynae</taxon>
        <taxon>Araneoidea</taxon>
        <taxon>Nephilidae</taxon>
        <taxon>Trichonephila</taxon>
    </lineage>
</organism>
<proteinExistence type="predicted"/>
<feature type="compositionally biased region" description="Basic and acidic residues" evidence="1">
    <location>
        <begin position="182"/>
        <end position="201"/>
    </location>
</feature>
<protein>
    <submittedName>
        <fullName evidence="2">Neuropilin and tolloid-like protein 2</fullName>
    </submittedName>
</protein>
<evidence type="ECO:0000256" key="1">
    <source>
        <dbReference type="SAM" id="MobiDB-lite"/>
    </source>
</evidence>
<feature type="non-terminal residue" evidence="2">
    <location>
        <position position="1"/>
    </location>
</feature>
<dbReference type="OrthoDB" id="6419082at2759"/>
<comment type="caution">
    <text evidence="2">The sequence shown here is derived from an EMBL/GenBank/DDBJ whole genome shotgun (WGS) entry which is preliminary data.</text>
</comment>
<sequence length="219" mass="23410">GESVPKKAKGGSAFQQQQYPYISESFESLQSDVIVPPAPPPVPLHMKERREISPPPPTYRIVGGKVIANPAKNDPSTSTIEQPTSRTPLWPESRPGSARSGPRGGAESVDSKASWLRGPLEAGAPRSAFTRQPGEIGLPKFGMSRVTPDGPRGPLGQSKGPTDKPMPLSAFRSPYETGYRLGTDRAQRETDFRTEASDSSRAHSVASTLSAPDAVAKPR</sequence>